<protein>
    <submittedName>
        <fullName evidence="2">Uncharacterized protein</fullName>
    </submittedName>
</protein>
<gene>
    <name evidence="2" type="ORF">KQX54_002569</name>
</gene>
<dbReference type="Proteomes" id="UP000826195">
    <property type="component" value="Unassembled WGS sequence"/>
</dbReference>
<feature type="region of interest" description="Disordered" evidence="1">
    <location>
        <begin position="1"/>
        <end position="32"/>
    </location>
</feature>
<accession>A0AAV7IMG8</accession>
<evidence type="ECO:0000313" key="2">
    <source>
        <dbReference type="EMBL" id="KAH0553594.1"/>
    </source>
</evidence>
<organism evidence="2 3">
    <name type="scientific">Cotesia glomerata</name>
    <name type="common">Lepidopteran parasitic wasp</name>
    <name type="synonym">Apanteles glomeratus</name>
    <dbReference type="NCBI Taxonomy" id="32391"/>
    <lineage>
        <taxon>Eukaryota</taxon>
        <taxon>Metazoa</taxon>
        <taxon>Ecdysozoa</taxon>
        <taxon>Arthropoda</taxon>
        <taxon>Hexapoda</taxon>
        <taxon>Insecta</taxon>
        <taxon>Pterygota</taxon>
        <taxon>Neoptera</taxon>
        <taxon>Endopterygota</taxon>
        <taxon>Hymenoptera</taxon>
        <taxon>Apocrita</taxon>
        <taxon>Ichneumonoidea</taxon>
        <taxon>Braconidae</taxon>
        <taxon>Microgastrinae</taxon>
        <taxon>Cotesia</taxon>
    </lineage>
</organism>
<proteinExistence type="predicted"/>
<comment type="caution">
    <text evidence="2">The sequence shown here is derived from an EMBL/GenBank/DDBJ whole genome shotgun (WGS) entry which is preliminary data.</text>
</comment>
<reference evidence="2 3" key="1">
    <citation type="journal article" date="2021" name="J. Hered.">
        <title>A chromosome-level genome assembly of the parasitoid wasp, Cotesia glomerata (Hymenoptera: Braconidae).</title>
        <authorList>
            <person name="Pinto B.J."/>
            <person name="Weis J.J."/>
            <person name="Gamble T."/>
            <person name="Ode P.J."/>
            <person name="Paul R."/>
            <person name="Zaspel J.M."/>
        </authorList>
    </citation>
    <scope>NUCLEOTIDE SEQUENCE [LARGE SCALE GENOMIC DNA]</scope>
    <source>
        <strain evidence="2">CgM1</strain>
    </source>
</reference>
<dbReference type="EMBL" id="JAHXZJ010001119">
    <property type="protein sequence ID" value="KAH0553594.1"/>
    <property type="molecule type" value="Genomic_DNA"/>
</dbReference>
<name>A0AAV7IMG8_COTGL</name>
<sequence>MAESQGFLDPDTSQHKKVRKRQVCRESMSKKKGKPIKINVYVYGYGYGCERKRSRWPSLEQLSVKAPNEVPDEAAVEGSPGPHCSCLVL</sequence>
<evidence type="ECO:0000313" key="3">
    <source>
        <dbReference type="Proteomes" id="UP000826195"/>
    </source>
</evidence>
<dbReference type="AlphaFoldDB" id="A0AAV7IMG8"/>
<keyword evidence="3" id="KW-1185">Reference proteome</keyword>
<evidence type="ECO:0000256" key="1">
    <source>
        <dbReference type="SAM" id="MobiDB-lite"/>
    </source>
</evidence>